<reference evidence="2" key="1">
    <citation type="journal article" date="2021" name="Proc. Natl. Acad. Sci. U.S.A.">
        <title>A Catalog of Tens of Thousands of Viruses from Human Metagenomes Reveals Hidden Associations with Chronic Diseases.</title>
        <authorList>
            <person name="Tisza M.J."/>
            <person name="Buck C.B."/>
        </authorList>
    </citation>
    <scope>NUCLEOTIDE SEQUENCE</scope>
    <source>
        <strain evidence="2">CtSuy3</strain>
    </source>
</reference>
<name>A0A8S5SJ00_9CAUD</name>
<accession>A0A8S5SJ00</accession>
<evidence type="ECO:0000313" key="2">
    <source>
        <dbReference type="EMBL" id="DAF50803.1"/>
    </source>
</evidence>
<evidence type="ECO:0000256" key="1">
    <source>
        <dbReference type="SAM" id="MobiDB-lite"/>
    </source>
</evidence>
<dbReference type="EMBL" id="BK032601">
    <property type="protein sequence ID" value="DAF50803.1"/>
    <property type="molecule type" value="Genomic_DNA"/>
</dbReference>
<organism evidence="2">
    <name type="scientific">Siphoviridae sp. ctSuy3</name>
    <dbReference type="NCBI Taxonomy" id="2827874"/>
    <lineage>
        <taxon>Viruses</taxon>
        <taxon>Duplodnaviria</taxon>
        <taxon>Heunggongvirae</taxon>
        <taxon>Uroviricota</taxon>
        <taxon>Caudoviricetes</taxon>
    </lineage>
</organism>
<feature type="region of interest" description="Disordered" evidence="1">
    <location>
        <begin position="178"/>
        <end position="207"/>
    </location>
</feature>
<keyword evidence="2" id="KW-0804">Transcription</keyword>
<keyword evidence="2" id="KW-0240">DNA-directed RNA polymerase</keyword>
<sequence>MFTCHCPNCSQELAIPRWLPRTVTCENCHTKSIVPYDQDPDFNKYNAIAKSKVKLNDFRTAHPGFTKGIGIAGIVALAAGTFYLSLKDDHASLPQLTESTNDLPEDQNHSLAIDAGQDDSIVADAGQDDAISTEVLSEPDHRKYAPRNPDDYETVMYSLGMIMVRLHEGWHPSQEKIDEFKEQTGEDLPPDMTFRSPHEQPYQVKKT</sequence>
<protein>
    <submittedName>
        <fullName evidence="2">DNA-directed RNA polymerase</fullName>
    </submittedName>
</protein>
<dbReference type="GO" id="GO:0000428">
    <property type="term" value="C:DNA-directed RNA polymerase complex"/>
    <property type="evidence" value="ECO:0007669"/>
    <property type="project" value="UniProtKB-KW"/>
</dbReference>
<proteinExistence type="predicted"/>